<organism evidence="1 2">
    <name type="scientific">Limosilactobacillus mucosae</name>
    <name type="common">Lactobacillus mucosae</name>
    <dbReference type="NCBI Taxonomy" id="97478"/>
    <lineage>
        <taxon>Bacteria</taxon>
        <taxon>Bacillati</taxon>
        <taxon>Bacillota</taxon>
        <taxon>Bacilli</taxon>
        <taxon>Lactobacillales</taxon>
        <taxon>Lactobacillaceae</taxon>
        <taxon>Limosilactobacillus</taxon>
    </lineage>
</organism>
<dbReference type="EMBL" id="JROC01000036">
    <property type="protein sequence ID" value="KGL66398.1"/>
    <property type="molecule type" value="Genomic_DNA"/>
</dbReference>
<gene>
    <name evidence="1" type="ORF">LX03_08440</name>
</gene>
<name>A0A099YC01_LIMMU</name>
<evidence type="ECO:0000313" key="2">
    <source>
        <dbReference type="Proteomes" id="UP000030001"/>
    </source>
</evidence>
<sequence length="59" mass="6585">MENYDLGLITSLEHGVAKGIILGTQEPFVIKIKTDAADSLMQYMVVAINPDHTDFVYQE</sequence>
<reference evidence="1 2" key="1">
    <citation type="submission" date="2014-09" db="EMBL/GenBank/DDBJ databases">
        <title>Lactobacillus mucosae CRL573 Genome Sequencing.</title>
        <authorList>
            <person name="Bleckwedel J."/>
            <person name="Teran L.C."/>
            <person name="Bonacina J."/>
            <person name="Saavedra L."/>
            <person name="Mozzi F.B."/>
            <person name="Raya R.R."/>
        </authorList>
    </citation>
    <scope>NUCLEOTIDE SEQUENCE [LARGE SCALE GENOMIC DNA]</scope>
    <source>
        <strain evidence="1 2">CRL573</strain>
    </source>
</reference>
<evidence type="ECO:0000313" key="1">
    <source>
        <dbReference type="EMBL" id="KGL66398.1"/>
    </source>
</evidence>
<dbReference type="Proteomes" id="UP000030001">
    <property type="component" value="Unassembled WGS sequence"/>
</dbReference>
<protein>
    <submittedName>
        <fullName evidence="1">Uncharacterized protein</fullName>
    </submittedName>
</protein>
<comment type="caution">
    <text evidence="1">The sequence shown here is derived from an EMBL/GenBank/DDBJ whole genome shotgun (WGS) entry which is preliminary data.</text>
</comment>
<proteinExistence type="predicted"/>
<accession>A0A099YC01</accession>
<dbReference type="AlphaFoldDB" id="A0A099YC01"/>